<comment type="caution">
    <text evidence="1">The sequence shown here is derived from an EMBL/GenBank/DDBJ whole genome shotgun (WGS) entry which is preliminary data.</text>
</comment>
<proteinExistence type="predicted"/>
<dbReference type="Proteomes" id="UP000789901">
    <property type="component" value="Unassembled WGS sequence"/>
</dbReference>
<reference evidence="1 2" key="1">
    <citation type="submission" date="2021-06" db="EMBL/GenBank/DDBJ databases">
        <authorList>
            <person name="Kallberg Y."/>
            <person name="Tangrot J."/>
            <person name="Rosling A."/>
        </authorList>
    </citation>
    <scope>NUCLEOTIDE SEQUENCE [LARGE SCALE GENOMIC DNA]</scope>
    <source>
        <strain evidence="1 2">120-4 pot B 10/14</strain>
    </source>
</reference>
<organism evidence="1 2">
    <name type="scientific">Gigaspora margarita</name>
    <dbReference type="NCBI Taxonomy" id="4874"/>
    <lineage>
        <taxon>Eukaryota</taxon>
        <taxon>Fungi</taxon>
        <taxon>Fungi incertae sedis</taxon>
        <taxon>Mucoromycota</taxon>
        <taxon>Glomeromycotina</taxon>
        <taxon>Glomeromycetes</taxon>
        <taxon>Diversisporales</taxon>
        <taxon>Gigasporaceae</taxon>
        <taxon>Gigaspora</taxon>
    </lineage>
</organism>
<evidence type="ECO:0000313" key="2">
    <source>
        <dbReference type="Proteomes" id="UP000789901"/>
    </source>
</evidence>
<feature type="non-terminal residue" evidence="1">
    <location>
        <position position="1"/>
    </location>
</feature>
<gene>
    <name evidence="1" type="ORF">GMARGA_LOCUS21821</name>
</gene>
<accession>A0ABN7VRH7</accession>
<evidence type="ECO:0000313" key="1">
    <source>
        <dbReference type="EMBL" id="CAG8794627.1"/>
    </source>
</evidence>
<protein>
    <submittedName>
        <fullName evidence="1">33080_t:CDS:1</fullName>
    </submittedName>
</protein>
<feature type="non-terminal residue" evidence="1">
    <location>
        <position position="201"/>
    </location>
</feature>
<keyword evidence="2" id="KW-1185">Reference proteome</keyword>
<name>A0ABN7VRH7_GIGMA</name>
<sequence>MVLSEHLLDIEVAKVINKVDKILKYTNNFTIGLDEFLYKLENYSEPSHIAEFLVSKIETVLNHIGINKISVFINDNRANIKSSNKTKYRLTGRISKSLLIQFIKSYRQLHHTQTIEIISDIMTNIAKTVFKKFEKEMTIENDTKLFNSAKDLYSNKPDLYLNISTFIDLCSSVFISKNYKNYKNKKLNEIEFDYYNSQEND</sequence>
<dbReference type="EMBL" id="CAJVQB010020521">
    <property type="protein sequence ID" value="CAG8794627.1"/>
    <property type="molecule type" value="Genomic_DNA"/>
</dbReference>